<dbReference type="EMBL" id="JACOOH010000007">
    <property type="protein sequence ID" value="MBC5622661.1"/>
    <property type="molecule type" value="Genomic_DNA"/>
</dbReference>
<name>A0ABR7D424_9BACT</name>
<feature type="domain" description="RagB/SusD" evidence="6">
    <location>
        <begin position="372"/>
        <end position="469"/>
    </location>
</feature>
<dbReference type="Pfam" id="PF14322">
    <property type="entry name" value="SusD-like_3"/>
    <property type="match status" value="1"/>
</dbReference>
<dbReference type="InterPro" id="IPR012944">
    <property type="entry name" value="SusD_RagB_dom"/>
</dbReference>
<keyword evidence="9" id="KW-1185">Reference proteome</keyword>
<evidence type="ECO:0000256" key="4">
    <source>
        <dbReference type="ARBA" id="ARBA00023136"/>
    </source>
</evidence>
<comment type="similarity">
    <text evidence="2">Belongs to the SusD family.</text>
</comment>
<dbReference type="PROSITE" id="PS51257">
    <property type="entry name" value="PROKAR_LIPOPROTEIN"/>
    <property type="match status" value="1"/>
</dbReference>
<comment type="caution">
    <text evidence="8">The sequence shown here is derived from an EMBL/GenBank/DDBJ whole genome shotgun (WGS) entry which is preliminary data.</text>
</comment>
<evidence type="ECO:0000256" key="3">
    <source>
        <dbReference type="ARBA" id="ARBA00022729"/>
    </source>
</evidence>
<keyword evidence="3" id="KW-0732">Signal</keyword>
<evidence type="ECO:0000256" key="1">
    <source>
        <dbReference type="ARBA" id="ARBA00004442"/>
    </source>
</evidence>
<feature type="domain" description="SusD-like N-terminal" evidence="7">
    <location>
        <begin position="23"/>
        <end position="210"/>
    </location>
</feature>
<evidence type="ECO:0000256" key="2">
    <source>
        <dbReference type="ARBA" id="ARBA00006275"/>
    </source>
</evidence>
<evidence type="ECO:0000259" key="7">
    <source>
        <dbReference type="Pfam" id="PF14322"/>
    </source>
</evidence>
<dbReference type="InterPro" id="IPR011990">
    <property type="entry name" value="TPR-like_helical_dom_sf"/>
</dbReference>
<protein>
    <submittedName>
        <fullName evidence="8">RagB/SusD family nutrient uptake outer membrane protein</fullName>
    </submittedName>
</protein>
<gene>
    <name evidence="8" type="ORF">H8S64_16330</name>
</gene>
<dbReference type="SUPFAM" id="SSF48452">
    <property type="entry name" value="TPR-like"/>
    <property type="match status" value="1"/>
</dbReference>
<evidence type="ECO:0000313" key="8">
    <source>
        <dbReference type="EMBL" id="MBC5622661.1"/>
    </source>
</evidence>
<keyword evidence="4" id="KW-0472">Membrane</keyword>
<evidence type="ECO:0000259" key="6">
    <source>
        <dbReference type="Pfam" id="PF07980"/>
    </source>
</evidence>
<evidence type="ECO:0000313" key="9">
    <source>
        <dbReference type="Proteomes" id="UP000646484"/>
    </source>
</evidence>
<reference evidence="8 9" key="1">
    <citation type="submission" date="2020-08" db="EMBL/GenBank/DDBJ databases">
        <title>Genome public.</title>
        <authorList>
            <person name="Liu C."/>
            <person name="Sun Q."/>
        </authorList>
    </citation>
    <scope>NUCLEOTIDE SEQUENCE [LARGE SCALE GENOMIC DNA]</scope>
    <source>
        <strain evidence="8 9">NSJ-56</strain>
    </source>
</reference>
<dbReference type="Pfam" id="PF07980">
    <property type="entry name" value="SusD_RagB"/>
    <property type="match status" value="1"/>
</dbReference>
<keyword evidence="5" id="KW-0998">Cell outer membrane</keyword>
<dbReference type="Gene3D" id="1.25.40.390">
    <property type="match status" value="1"/>
</dbReference>
<dbReference type="RefSeq" id="WP_176554850.1">
    <property type="nucleotide sequence ID" value="NZ_JACOOH010000007.1"/>
</dbReference>
<dbReference type="InterPro" id="IPR033985">
    <property type="entry name" value="SusD-like_N"/>
</dbReference>
<sequence length="498" mass="56971">MRKYIYLMMTILAIALFSSCDEWLDLEPSDKVDDSKLYGTYEGFRNSLNGIYTSISEGELYGREMTWGLLSVLGQDYLSGSSGTSSTYQYAQQYNYTRSTIKTIISKMWSKSYNAIANCNKLIQEIDDKDPGFFPEGDMEKNLILGEALALRGFLHFDMVRLFAPAPESGDNGEYVPYYATFPSYSEPRLRTSEILEKIIIDLERAKDLVIQWDTTNYRIMSSVSGRFTRMSTPESGNFFASRGNRLNFVAINGMLARVCLYAGQLDKAKKYALYVYENFGPEGKNKWSSSAWFKFTATSNIGSSTASSNYIKLFDDVIFSLYDDLLLSHISTYKGSSVYMRLNMNIFDFGAYDDTDDARAKLIVKDNGNKEVCQKWLDTGAATSINIKCQYRMLPNLRMSEIYYILSECYYAEGNTVEAERLLNYVRNSRGAKRQVSGTTPAQFKTELMWEARKEFMTEGQTFFVYKRLNENIKIGSQVIPMKDNFVFPLPDNETIF</sequence>
<evidence type="ECO:0000256" key="5">
    <source>
        <dbReference type="ARBA" id="ARBA00023237"/>
    </source>
</evidence>
<organism evidence="8 9">
    <name type="scientific">Butyricimonas hominis</name>
    <dbReference type="NCBI Taxonomy" id="2763032"/>
    <lineage>
        <taxon>Bacteria</taxon>
        <taxon>Pseudomonadati</taxon>
        <taxon>Bacteroidota</taxon>
        <taxon>Bacteroidia</taxon>
        <taxon>Bacteroidales</taxon>
        <taxon>Odoribacteraceae</taxon>
        <taxon>Butyricimonas</taxon>
    </lineage>
</organism>
<comment type="subcellular location">
    <subcellularLocation>
        <location evidence="1">Cell outer membrane</location>
    </subcellularLocation>
</comment>
<proteinExistence type="inferred from homology"/>
<accession>A0ABR7D424</accession>
<dbReference type="Proteomes" id="UP000646484">
    <property type="component" value="Unassembled WGS sequence"/>
</dbReference>